<dbReference type="Gene3D" id="1.20.1250.20">
    <property type="entry name" value="MFS general substrate transporter like domains"/>
    <property type="match status" value="1"/>
</dbReference>
<evidence type="ECO:0000256" key="6">
    <source>
        <dbReference type="SAM" id="Phobius"/>
    </source>
</evidence>
<dbReference type="EMBL" id="KV875095">
    <property type="protein sequence ID" value="OIW31598.1"/>
    <property type="molecule type" value="Genomic_DNA"/>
</dbReference>
<dbReference type="OrthoDB" id="3936150at2759"/>
<keyword evidence="4 6" id="KW-1133">Transmembrane helix</keyword>
<feature type="transmembrane region" description="Helical" evidence="6">
    <location>
        <begin position="343"/>
        <end position="368"/>
    </location>
</feature>
<dbReference type="FunCoup" id="A0A1J7IVT3">
    <property type="interactions" value="17"/>
</dbReference>
<dbReference type="PROSITE" id="PS50850">
    <property type="entry name" value="MFS"/>
    <property type="match status" value="1"/>
</dbReference>
<feature type="transmembrane region" description="Helical" evidence="6">
    <location>
        <begin position="147"/>
        <end position="165"/>
    </location>
</feature>
<evidence type="ECO:0000256" key="3">
    <source>
        <dbReference type="ARBA" id="ARBA00022692"/>
    </source>
</evidence>
<keyword evidence="3 6" id="KW-0812">Transmembrane</keyword>
<dbReference type="Proteomes" id="UP000182658">
    <property type="component" value="Unassembled WGS sequence"/>
</dbReference>
<name>A0A1J7IVT3_9PEZI</name>
<dbReference type="STRING" id="1408157.A0A1J7IVT3"/>
<dbReference type="GO" id="GO:0010509">
    <property type="term" value="P:intracellular polyamine homeostasis"/>
    <property type="evidence" value="ECO:0007669"/>
    <property type="project" value="TreeGrafter"/>
</dbReference>
<feature type="transmembrane region" description="Helical" evidence="6">
    <location>
        <begin position="264"/>
        <end position="287"/>
    </location>
</feature>
<evidence type="ECO:0000313" key="8">
    <source>
        <dbReference type="EMBL" id="OIW31598.1"/>
    </source>
</evidence>
<feature type="transmembrane region" description="Helical" evidence="6">
    <location>
        <begin position="319"/>
        <end position="337"/>
    </location>
</feature>
<dbReference type="Gene3D" id="1.20.1720.10">
    <property type="entry name" value="Multidrug resistance protein D"/>
    <property type="match status" value="1"/>
</dbReference>
<organism evidence="8 9">
    <name type="scientific">Coniochaeta ligniaria NRRL 30616</name>
    <dbReference type="NCBI Taxonomy" id="1408157"/>
    <lineage>
        <taxon>Eukaryota</taxon>
        <taxon>Fungi</taxon>
        <taxon>Dikarya</taxon>
        <taxon>Ascomycota</taxon>
        <taxon>Pezizomycotina</taxon>
        <taxon>Sordariomycetes</taxon>
        <taxon>Sordariomycetidae</taxon>
        <taxon>Coniochaetales</taxon>
        <taxon>Coniochaetaceae</taxon>
        <taxon>Coniochaeta</taxon>
    </lineage>
</organism>
<evidence type="ECO:0000256" key="4">
    <source>
        <dbReference type="ARBA" id="ARBA00022989"/>
    </source>
</evidence>
<feature type="transmembrane region" description="Helical" evidence="6">
    <location>
        <begin position="380"/>
        <end position="401"/>
    </location>
</feature>
<evidence type="ECO:0000313" key="9">
    <source>
        <dbReference type="Proteomes" id="UP000182658"/>
    </source>
</evidence>
<dbReference type="CDD" id="cd17323">
    <property type="entry name" value="MFS_Tpo1_MDR_like"/>
    <property type="match status" value="1"/>
</dbReference>
<feature type="transmembrane region" description="Helical" evidence="6">
    <location>
        <begin position="118"/>
        <end position="141"/>
    </location>
</feature>
<dbReference type="InterPro" id="IPR011701">
    <property type="entry name" value="MFS"/>
</dbReference>
<comment type="subcellular location">
    <subcellularLocation>
        <location evidence="1">Membrane</location>
        <topology evidence="1">Multi-pass membrane protein</topology>
    </subcellularLocation>
</comment>
<feature type="transmembrane region" description="Helical" evidence="6">
    <location>
        <begin position="26"/>
        <end position="45"/>
    </location>
</feature>
<dbReference type="FunFam" id="1.20.1250.20:FF:000172">
    <property type="entry name" value="MFS multidrug resistance transporter"/>
    <property type="match status" value="1"/>
</dbReference>
<feature type="domain" description="Major facilitator superfamily (MFS) profile" evidence="7">
    <location>
        <begin position="1"/>
        <end position="433"/>
    </location>
</feature>
<accession>A0A1J7IVT3</accession>
<keyword evidence="2" id="KW-0813">Transport</keyword>
<feature type="transmembrane region" description="Helical" evidence="6">
    <location>
        <begin position="407"/>
        <end position="429"/>
    </location>
</feature>
<dbReference type="PANTHER" id="PTHR23502:SF5">
    <property type="entry name" value="QUINIDINE RESISTANCE PROTEIN 3"/>
    <property type="match status" value="1"/>
</dbReference>
<keyword evidence="5 6" id="KW-0472">Membrane</keyword>
<evidence type="ECO:0000256" key="1">
    <source>
        <dbReference type="ARBA" id="ARBA00004141"/>
    </source>
</evidence>
<dbReference type="GO" id="GO:0015203">
    <property type="term" value="F:polyamine transmembrane transporter activity"/>
    <property type="evidence" value="ECO:0007669"/>
    <property type="project" value="TreeGrafter"/>
</dbReference>
<dbReference type="PANTHER" id="PTHR23502">
    <property type="entry name" value="MAJOR FACILITATOR SUPERFAMILY"/>
    <property type="match status" value="1"/>
</dbReference>
<gene>
    <name evidence="8" type="ORF">CONLIGDRAFT_231463</name>
</gene>
<dbReference type="InterPro" id="IPR020846">
    <property type="entry name" value="MFS_dom"/>
</dbReference>
<feature type="transmembrane region" description="Helical" evidence="6">
    <location>
        <begin position="82"/>
        <end position="106"/>
    </location>
</feature>
<dbReference type="InParanoid" id="A0A1J7IVT3"/>
<proteinExistence type="predicted"/>
<dbReference type="Pfam" id="PF07690">
    <property type="entry name" value="MFS_1"/>
    <property type="match status" value="1"/>
</dbReference>
<evidence type="ECO:0000259" key="7">
    <source>
        <dbReference type="PROSITE" id="PS50850"/>
    </source>
</evidence>
<sequence>MANNAADASAAALAEMSVDLKTTPTITNLAVALYMLAMSIFPLWWSSFSETLGRRTIYIASFVLFVVFAVLSAVSVSIEMLIVMRVFTGGAAASVQAVGAGTIADIWEPAYRGRAMGIFYLGPLCGPLFAPIVGGGLAQGLGWRANMWFLVIYGGLILVLLVFCLPETLPRKHAALHAPAPTDNGEATLVRTPTRLSVATTTKKAGRHLKRFLIDPLAVLAYLRFMPIVITVYSAAIAFGSLFIMNISIQSSFSKPPYGYSEVIVGLMYFPPALGYVCASIAGGRWVDMIMAREAKKAGRYDENGKLVFLPEDRMKENMWLAATVYPAALIWFGWTIDKGVHWIVPGIANFFFGFGSMLVFGAVTTMLTEFMPKRSSSGVAVNNFIRNIFSCVGGVVTQPLIDVMGVGYLCTLIGLFSWVTGNLAILALKKWGPKWRVQMDAALKG</sequence>
<keyword evidence="9" id="KW-1185">Reference proteome</keyword>
<feature type="transmembrane region" description="Helical" evidence="6">
    <location>
        <begin position="57"/>
        <end position="76"/>
    </location>
</feature>
<evidence type="ECO:0000256" key="2">
    <source>
        <dbReference type="ARBA" id="ARBA00022448"/>
    </source>
</evidence>
<dbReference type="SUPFAM" id="SSF103473">
    <property type="entry name" value="MFS general substrate transporter"/>
    <property type="match status" value="1"/>
</dbReference>
<reference evidence="8 9" key="1">
    <citation type="submission" date="2016-10" db="EMBL/GenBank/DDBJ databases">
        <title>Draft genome sequence of Coniochaeta ligniaria NRRL30616, a lignocellulolytic fungus for bioabatement of inhibitors in plant biomass hydrolysates.</title>
        <authorList>
            <consortium name="DOE Joint Genome Institute"/>
            <person name="Jimenez D.J."/>
            <person name="Hector R.E."/>
            <person name="Riley R."/>
            <person name="Sun H."/>
            <person name="Grigoriev I.V."/>
            <person name="Van Elsas J.D."/>
            <person name="Nichols N.N."/>
        </authorList>
    </citation>
    <scope>NUCLEOTIDE SEQUENCE [LARGE SCALE GENOMIC DNA]</scope>
    <source>
        <strain evidence="8 9">NRRL 30616</strain>
    </source>
</reference>
<protein>
    <submittedName>
        <fullName evidence="8">MFS general substrate transporter</fullName>
    </submittedName>
</protein>
<feature type="transmembrane region" description="Helical" evidence="6">
    <location>
        <begin position="217"/>
        <end position="244"/>
    </location>
</feature>
<evidence type="ECO:0000256" key="5">
    <source>
        <dbReference type="ARBA" id="ARBA00023136"/>
    </source>
</evidence>
<dbReference type="InterPro" id="IPR036259">
    <property type="entry name" value="MFS_trans_sf"/>
</dbReference>
<dbReference type="GO" id="GO:0005886">
    <property type="term" value="C:plasma membrane"/>
    <property type="evidence" value="ECO:0007669"/>
    <property type="project" value="TreeGrafter"/>
</dbReference>
<dbReference type="AlphaFoldDB" id="A0A1J7IVT3"/>